<proteinExistence type="predicted"/>
<protein>
    <submittedName>
        <fullName evidence="2">Uncharacterized protein</fullName>
    </submittedName>
</protein>
<reference evidence="2 3" key="1">
    <citation type="journal article" date="2016" name="Mol. Biol. Evol.">
        <title>Comparative Genomics of Early-Diverging Mushroom-Forming Fungi Provides Insights into the Origins of Lignocellulose Decay Capabilities.</title>
        <authorList>
            <person name="Nagy L.G."/>
            <person name="Riley R."/>
            <person name="Tritt A."/>
            <person name="Adam C."/>
            <person name="Daum C."/>
            <person name="Floudas D."/>
            <person name="Sun H."/>
            <person name="Yadav J.S."/>
            <person name="Pangilinan J."/>
            <person name="Larsson K.H."/>
            <person name="Matsuura K."/>
            <person name="Barry K."/>
            <person name="Labutti K."/>
            <person name="Kuo R."/>
            <person name="Ohm R.A."/>
            <person name="Bhattacharya S.S."/>
            <person name="Shirouzu T."/>
            <person name="Yoshinaga Y."/>
            <person name="Martin F.M."/>
            <person name="Grigoriev I.V."/>
            <person name="Hibbett D.S."/>
        </authorList>
    </citation>
    <scope>NUCLEOTIDE SEQUENCE [LARGE SCALE GENOMIC DNA]</scope>
    <source>
        <strain evidence="2 3">TUFC12733</strain>
    </source>
</reference>
<gene>
    <name evidence="2" type="ORF">CALVIDRAFT_413454</name>
</gene>
<evidence type="ECO:0000256" key="1">
    <source>
        <dbReference type="SAM" id="MobiDB-lite"/>
    </source>
</evidence>
<feature type="compositionally biased region" description="Basic and acidic residues" evidence="1">
    <location>
        <begin position="215"/>
        <end position="224"/>
    </location>
</feature>
<feature type="compositionally biased region" description="Basic and acidic residues" evidence="1">
    <location>
        <begin position="254"/>
        <end position="280"/>
    </location>
</feature>
<sequence>MSSANIDNTVGTTRRDEELVIEVITKETIAVKASIDIDSEGIAAGANSSKEEHPLPLLESVLGDEGTCVPSEVVSAQLRLEVSNGNGTFVYEHEAGHLNESTLNGHKHGNITPVDITLGQPWCGASNSREEPELPIDEHEHSNGDRHRYGTTPGRIPFGQPLCGASNSGEEPELLPTDEHEQSKGDGDMYGTTPVGIPPGQPGPGCTNSAEEPELYAHHHDSKGDGNTTSQPINVATHKRDTKGQPVCHGTNGLDEHEPLSTHNEQRSPAKNEPGAEGHANHHKTVPDGGAPDQCSTNHNT</sequence>
<evidence type="ECO:0000313" key="3">
    <source>
        <dbReference type="Proteomes" id="UP000076738"/>
    </source>
</evidence>
<feature type="compositionally biased region" description="Basic and acidic residues" evidence="1">
    <location>
        <begin position="128"/>
        <end position="148"/>
    </location>
</feature>
<keyword evidence="3" id="KW-1185">Reference proteome</keyword>
<feature type="compositionally biased region" description="Polar residues" evidence="1">
    <location>
        <begin position="225"/>
        <end position="234"/>
    </location>
</feature>
<dbReference type="AlphaFoldDB" id="A0A167G4H9"/>
<dbReference type="EMBL" id="KV417350">
    <property type="protein sequence ID" value="KZO90159.1"/>
    <property type="molecule type" value="Genomic_DNA"/>
</dbReference>
<name>A0A167G4H9_CALVF</name>
<evidence type="ECO:0000313" key="2">
    <source>
        <dbReference type="EMBL" id="KZO90159.1"/>
    </source>
</evidence>
<feature type="compositionally biased region" description="Basic and acidic residues" evidence="1">
    <location>
        <begin position="177"/>
        <end position="187"/>
    </location>
</feature>
<organism evidence="2 3">
    <name type="scientific">Calocera viscosa (strain TUFC12733)</name>
    <dbReference type="NCBI Taxonomy" id="1330018"/>
    <lineage>
        <taxon>Eukaryota</taxon>
        <taxon>Fungi</taxon>
        <taxon>Dikarya</taxon>
        <taxon>Basidiomycota</taxon>
        <taxon>Agaricomycotina</taxon>
        <taxon>Dacrymycetes</taxon>
        <taxon>Dacrymycetales</taxon>
        <taxon>Dacrymycetaceae</taxon>
        <taxon>Calocera</taxon>
    </lineage>
</organism>
<feature type="region of interest" description="Disordered" evidence="1">
    <location>
        <begin position="127"/>
        <end position="301"/>
    </location>
</feature>
<dbReference type="Proteomes" id="UP000076738">
    <property type="component" value="Unassembled WGS sequence"/>
</dbReference>
<accession>A0A167G4H9</accession>